<feature type="domain" description="NmrA-like" evidence="4">
    <location>
        <begin position="3"/>
        <end position="257"/>
    </location>
</feature>
<accession>A0AAN7C1J4</accession>
<dbReference type="EMBL" id="MU860576">
    <property type="protein sequence ID" value="KAK4233366.1"/>
    <property type="molecule type" value="Genomic_DNA"/>
</dbReference>
<dbReference type="AlphaFoldDB" id="A0AAN7C1J4"/>
<evidence type="ECO:0000313" key="5">
    <source>
        <dbReference type="EMBL" id="KAK4233366.1"/>
    </source>
</evidence>
<dbReference type="Gene3D" id="3.40.50.720">
    <property type="entry name" value="NAD(P)-binding Rossmann-like Domain"/>
    <property type="match status" value="1"/>
</dbReference>
<evidence type="ECO:0000313" key="6">
    <source>
        <dbReference type="Proteomes" id="UP001303760"/>
    </source>
</evidence>
<dbReference type="GO" id="GO:0005634">
    <property type="term" value="C:nucleus"/>
    <property type="evidence" value="ECO:0007669"/>
    <property type="project" value="TreeGrafter"/>
</dbReference>
<dbReference type="Pfam" id="PF05368">
    <property type="entry name" value="NmrA"/>
    <property type="match status" value="1"/>
</dbReference>
<dbReference type="InterPro" id="IPR008030">
    <property type="entry name" value="NmrA-like"/>
</dbReference>
<proteinExistence type="inferred from homology"/>
<dbReference type="InterPro" id="IPR036291">
    <property type="entry name" value="NAD(P)-bd_dom_sf"/>
</dbReference>
<gene>
    <name evidence="5" type="ORF">C8A03DRAFT_38933</name>
</gene>
<dbReference type="Proteomes" id="UP001303760">
    <property type="component" value="Unassembled WGS sequence"/>
</dbReference>
<comment type="caution">
    <text evidence="5">The sequence shown here is derived from an EMBL/GenBank/DDBJ whole genome shotgun (WGS) entry which is preliminary data.</text>
</comment>
<dbReference type="InterPro" id="IPR051164">
    <property type="entry name" value="NmrA-like_oxidored"/>
</dbReference>
<evidence type="ECO:0000256" key="2">
    <source>
        <dbReference type="ARBA" id="ARBA00022857"/>
    </source>
</evidence>
<name>A0AAN7C1J4_9PEZI</name>
<keyword evidence="3" id="KW-0560">Oxidoreductase</keyword>
<dbReference type="GO" id="GO:0016491">
    <property type="term" value="F:oxidoreductase activity"/>
    <property type="evidence" value="ECO:0007669"/>
    <property type="project" value="UniProtKB-KW"/>
</dbReference>
<dbReference type="Gene3D" id="3.90.25.10">
    <property type="entry name" value="UDP-galactose 4-epimerase, domain 1"/>
    <property type="match status" value="1"/>
</dbReference>
<reference evidence="5" key="2">
    <citation type="submission" date="2023-05" db="EMBL/GenBank/DDBJ databases">
        <authorList>
            <consortium name="Lawrence Berkeley National Laboratory"/>
            <person name="Steindorff A."/>
            <person name="Hensen N."/>
            <person name="Bonometti L."/>
            <person name="Westerberg I."/>
            <person name="Brannstrom I.O."/>
            <person name="Guillou S."/>
            <person name="Cros-Aarteil S."/>
            <person name="Calhoun S."/>
            <person name="Haridas S."/>
            <person name="Kuo A."/>
            <person name="Mondo S."/>
            <person name="Pangilinan J."/>
            <person name="Riley R."/>
            <person name="Labutti K."/>
            <person name="Andreopoulos B."/>
            <person name="Lipzen A."/>
            <person name="Chen C."/>
            <person name="Yanf M."/>
            <person name="Daum C."/>
            <person name="Ng V."/>
            <person name="Clum A."/>
            <person name="Ohm R."/>
            <person name="Martin F."/>
            <person name="Silar P."/>
            <person name="Natvig D."/>
            <person name="Lalanne C."/>
            <person name="Gautier V."/>
            <person name="Ament-Velasquez S.L."/>
            <person name="Kruys A."/>
            <person name="Hutchinson M.I."/>
            <person name="Powell A.J."/>
            <person name="Barry K."/>
            <person name="Miller A.N."/>
            <person name="Grigoriev I.V."/>
            <person name="Debuchy R."/>
            <person name="Gladieux P."/>
            <person name="Thoren M.H."/>
            <person name="Johannesson H."/>
        </authorList>
    </citation>
    <scope>NUCLEOTIDE SEQUENCE</scope>
    <source>
        <strain evidence="5">CBS 532.94</strain>
    </source>
</reference>
<comment type="similarity">
    <text evidence="1">Belongs to the NmrA-type oxidoreductase family.</text>
</comment>
<evidence type="ECO:0000256" key="1">
    <source>
        <dbReference type="ARBA" id="ARBA00006328"/>
    </source>
</evidence>
<evidence type="ECO:0000256" key="3">
    <source>
        <dbReference type="ARBA" id="ARBA00023002"/>
    </source>
</evidence>
<dbReference type="SUPFAM" id="SSF51735">
    <property type="entry name" value="NAD(P)-binding Rossmann-fold domains"/>
    <property type="match status" value="1"/>
</dbReference>
<sequence length="305" mass="33645">MTTHKVFVCAATGVQGGAVARQLRAIGWEVHTTTRNVNSPAAQALSAIGVKVYPGTWSDSAALESAISGCDKLFLNLIPDITNPTSELEDGKNVLRIAKAAGVNHVVYSSSIALPPEHMTPFLEAAFKSKHELENLVQTSGLEHWAILKPGFFMSNFLEGKVERLYPGGAETGVFNVAFRPDTTLPMIDHEDIGAYAVAAFRDPQKFDRHRIDLVSEGLAVENAFKTMRKATGRNIRVVYLTDDEVQQALATNPMLVFQQVVRNIPTPANLDETHRGWGIKPGTFEKFVEREIKDFQHTYRNVEA</sequence>
<organism evidence="5 6">
    <name type="scientific">Achaetomium macrosporum</name>
    <dbReference type="NCBI Taxonomy" id="79813"/>
    <lineage>
        <taxon>Eukaryota</taxon>
        <taxon>Fungi</taxon>
        <taxon>Dikarya</taxon>
        <taxon>Ascomycota</taxon>
        <taxon>Pezizomycotina</taxon>
        <taxon>Sordariomycetes</taxon>
        <taxon>Sordariomycetidae</taxon>
        <taxon>Sordariales</taxon>
        <taxon>Chaetomiaceae</taxon>
        <taxon>Achaetomium</taxon>
    </lineage>
</organism>
<dbReference type="PANTHER" id="PTHR42748">
    <property type="entry name" value="NITROGEN METABOLITE REPRESSION PROTEIN NMRA FAMILY MEMBER"/>
    <property type="match status" value="1"/>
</dbReference>
<protein>
    <recommendedName>
        <fullName evidence="4">NmrA-like domain-containing protein</fullName>
    </recommendedName>
</protein>
<keyword evidence="6" id="KW-1185">Reference proteome</keyword>
<dbReference type="PANTHER" id="PTHR42748:SF30">
    <property type="entry name" value="NMRA-LIKE DOMAIN-CONTAINING PROTEIN"/>
    <property type="match status" value="1"/>
</dbReference>
<keyword evidence="2" id="KW-0521">NADP</keyword>
<evidence type="ECO:0000259" key="4">
    <source>
        <dbReference type="Pfam" id="PF05368"/>
    </source>
</evidence>
<reference evidence="5" key="1">
    <citation type="journal article" date="2023" name="Mol. Phylogenet. Evol.">
        <title>Genome-scale phylogeny and comparative genomics of the fungal order Sordariales.</title>
        <authorList>
            <person name="Hensen N."/>
            <person name="Bonometti L."/>
            <person name="Westerberg I."/>
            <person name="Brannstrom I.O."/>
            <person name="Guillou S."/>
            <person name="Cros-Aarteil S."/>
            <person name="Calhoun S."/>
            <person name="Haridas S."/>
            <person name="Kuo A."/>
            <person name="Mondo S."/>
            <person name="Pangilinan J."/>
            <person name="Riley R."/>
            <person name="LaButti K."/>
            <person name="Andreopoulos B."/>
            <person name="Lipzen A."/>
            <person name="Chen C."/>
            <person name="Yan M."/>
            <person name="Daum C."/>
            <person name="Ng V."/>
            <person name="Clum A."/>
            <person name="Steindorff A."/>
            <person name="Ohm R.A."/>
            <person name="Martin F."/>
            <person name="Silar P."/>
            <person name="Natvig D.O."/>
            <person name="Lalanne C."/>
            <person name="Gautier V."/>
            <person name="Ament-Velasquez S.L."/>
            <person name="Kruys A."/>
            <person name="Hutchinson M.I."/>
            <person name="Powell A.J."/>
            <person name="Barry K."/>
            <person name="Miller A.N."/>
            <person name="Grigoriev I.V."/>
            <person name="Debuchy R."/>
            <person name="Gladieux P."/>
            <person name="Hiltunen Thoren M."/>
            <person name="Johannesson H."/>
        </authorList>
    </citation>
    <scope>NUCLEOTIDE SEQUENCE</scope>
    <source>
        <strain evidence="5">CBS 532.94</strain>
    </source>
</reference>